<keyword evidence="2" id="KW-1185">Reference proteome</keyword>
<sequence length="73" mass="8758">MTYMTSEQLAEKLNYTTRYVRNVLTQEVFIEGRHYVRPFGRRRILYLWENIEADMFENLAPEILMANGEKCHG</sequence>
<dbReference type="EMBL" id="CP046415">
    <property type="protein sequence ID" value="QGT78148.1"/>
    <property type="molecule type" value="Genomic_DNA"/>
</dbReference>
<evidence type="ECO:0000313" key="1">
    <source>
        <dbReference type="EMBL" id="QGT78148.1"/>
    </source>
</evidence>
<protein>
    <recommendedName>
        <fullName evidence="3">DNA-binding protein</fullName>
    </recommendedName>
</protein>
<gene>
    <name evidence="1" type="ORF">GM160_04135</name>
</gene>
<dbReference type="Proteomes" id="UP000427716">
    <property type="component" value="Chromosome"/>
</dbReference>
<accession>A0A6I6CZR9</accession>
<dbReference type="AlphaFoldDB" id="A0A6I6CZR9"/>
<organism evidence="1 2">
    <name type="scientific">Guyparkeria halophila</name>
    <dbReference type="NCBI Taxonomy" id="47960"/>
    <lineage>
        <taxon>Bacteria</taxon>
        <taxon>Pseudomonadati</taxon>
        <taxon>Pseudomonadota</taxon>
        <taxon>Gammaproteobacteria</taxon>
        <taxon>Chromatiales</taxon>
        <taxon>Thioalkalibacteraceae</taxon>
        <taxon>Guyparkeria</taxon>
    </lineage>
</organism>
<name>A0A6I6CZR9_9GAMM</name>
<evidence type="ECO:0008006" key="3">
    <source>
        <dbReference type="Google" id="ProtNLM"/>
    </source>
</evidence>
<proteinExistence type="predicted"/>
<dbReference type="KEGG" id="ghl:GM160_04135"/>
<dbReference type="RefSeq" id="WP_125198486.1">
    <property type="nucleotide sequence ID" value="NZ_CP046415.1"/>
</dbReference>
<reference evidence="1 2" key="1">
    <citation type="submission" date="2019-11" db="EMBL/GenBank/DDBJ databases">
        <authorList>
            <person name="Zhang J."/>
            <person name="Sun C."/>
        </authorList>
    </citation>
    <scope>NUCLEOTIDE SEQUENCE [LARGE SCALE GENOMIC DNA]</scope>
    <source>
        <strain evidence="2">sp2</strain>
    </source>
</reference>
<evidence type="ECO:0000313" key="2">
    <source>
        <dbReference type="Proteomes" id="UP000427716"/>
    </source>
</evidence>